<dbReference type="OrthoDB" id="9935905at2"/>
<accession>A0A544TDV5</accession>
<gene>
    <name evidence="1" type="ORF">FG383_08450</name>
</gene>
<protein>
    <submittedName>
        <fullName evidence="1">Uncharacterized protein</fullName>
    </submittedName>
</protein>
<evidence type="ECO:0000313" key="2">
    <source>
        <dbReference type="Proteomes" id="UP000318937"/>
    </source>
</evidence>
<proteinExistence type="predicted"/>
<dbReference type="Proteomes" id="UP000318937">
    <property type="component" value="Unassembled WGS sequence"/>
</dbReference>
<comment type="caution">
    <text evidence="1">The sequence shown here is derived from an EMBL/GenBank/DDBJ whole genome shotgun (WGS) entry which is preliminary data.</text>
</comment>
<evidence type="ECO:0000313" key="1">
    <source>
        <dbReference type="EMBL" id="TQR15610.1"/>
    </source>
</evidence>
<organism evidence="1 2">
    <name type="scientific">Psychrobacillus soli</name>
    <dbReference type="NCBI Taxonomy" id="1543965"/>
    <lineage>
        <taxon>Bacteria</taxon>
        <taxon>Bacillati</taxon>
        <taxon>Bacillota</taxon>
        <taxon>Bacilli</taxon>
        <taxon>Bacillales</taxon>
        <taxon>Bacillaceae</taxon>
        <taxon>Psychrobacillus</taxon>
    </lineage>
</organism>
<keyword evidence="2" id="KW-1185">Reference proteome</keyword>
<dbReference type="AlphaFoldDB" id="A0A544TDV5"/>
<dbReference type="EMBL" id="VDGG01000014">
    <property type="protein sequence ID" value="TQR15610.1"/>
    <property type="molecule type" value="Genomic_DNA"/>
</dbReference>
<sequence>MLYFKNENNAIQTNAQFVEVQSIKNDLYHDLTVRFISLYVHEAVNSHYQTADSLIQNLNTAPSLMRIGEVKRAGELRELDLEVGLRSALTFYQLFLIE</sequence>
<dbReference type="RefSeq" id="WP_142606841.1">
    <property type="nucleotide sequence ID" value="NZ_VDGG01000014.1"/>
</dbReference>
<reference evidence="1 2" key="1">
    <citation type="submission" date="2019-05" db="EMBL/GenBank/DDBJ databases">
        <title>Psychrobacillus vulpis sp. nov., a new species isolated from feces of a red fox that inhabits in The Tablas de Daimiel Natural Park, Albacete, Spain.</title>
        <authorList>
            <person name="Rodriguez M."/>
            <person name="Reina J.C."/>
            <person name="Bejar V."/>
            <person name="Llamas I."/>
        </authorList>
    </citation>
    <scope>NUCLEOTIDE SEQUENCE [LARGE SCALE GENOMIC DNA]</scope>
    <source>
        <strain evidence="1 2">NHI-2</strain>
    </source>
</reference>
<name>A0A544TDV5_9BACI</name>